<evidence type="ECO:0000259" key="1">
    <source>
        <dbReference type="SMART" id="SM00530"/>
    </source>
</evidence>
<dbReference type="RefSeq" id="WP_167033321.1">
    <property type="nucleotide sequence ID" value="NZ_CP050177.1"/>
</dbReference>
<dbReference type="InterPro" id="IPR036388">
    <property type="entry name" value="WH-like_DNA-bd_sf"/>
</dbReference>
<dbReference type="PANTHER" id="PTHR47691">
    <property type="entry name" value="REGULATOR-RELATED"/>
    <property type="match status" value="1"/>
</dbReference>
<name>A0A6G9H4A4_9ACTN</name>
<organism evidence="2 3">
    <name type="scientific">Streptomyces liangshanensis</name>
    <dbReference type="NCBI Taxonomy" id="2717324"/>
    <lineage>
        <taxon>Bacteria</taxon>
        <taxon>Bacillati</taxon>
        <taxon>Actinomycetota</taxon>
        <taxon>Actinomycetes</taxon>
        <taxon>Kitasatosporales</taxon>
        <taxon>Streptomycetaceae</taxon>
        <taxon>Streptomyces</taxon>
    </lineage>
</organism>
<protein>
    <submittedName>
        <fullName evidence="2">Helix-turn-helix domain-containing protein</fullName>
    </submittedName>
</protein>
<dbReference type="PANTHER" id="PTHR47691:SF3">
    <property type="entry name" value="HTH-TYPE TRANSCRIPTIONAL REGULATOR RV0890C-RELATED"/>
    <property type="match status" value="1"/>
</dbReference>
<reference evidence="2 3" key="1">
    <citation type="submission" date="2020-03" db="EMBL/GenBank/DDBJ databases">
        <title>A novel species.</title>
        <authorList>
            <person name="Gao J."/>
        </authorList>
    </citation>
    <scope>NUCLEOTIDE SEQUENCE [LARGE SCALE GENOMIC DNA]</scope>
    <source>
        <strain evidence="2 3">QMT-12</strain>
    </source>
</reference>
<evidence type="ECO:0000313" key="2">
    <source>
        <dbReference type="EMBL" id="QIQ04947.1"/>
    </source>
</evidence>
<dbReference type="Proteomes" id="UP000501179">
    <property type="component" value="Chromosome"/>
</dbReference>
<sequence>METTFAAALQTRRQAEGLSLRELSALVRYSAGWLSRVARGQGTPTLALARACDEALGAGGVLVARAELTGGARPEQLPAPVSAFVGRAGTLADLDAELARARAEGAALTVAVDGPPGVGKSAVALHWAHRVAAQFPEGVLYADLRGHSPRGPAADPNAVLDAFLRALGQGTPPDSVEARAALFRTAVAQRPGPVLVVLDNAVDTAQIRHLLPGAAGCAVVVTSRRRLTGLSMTTGARRVSLAPLSCRESLDLLRAVLGHARVEAERPAARAVVRHCGRLPLALRVTAERLASHPHRPLSHAVEEWEDGGLDVLADHDDAGLSVRGSFDRSYDELDPEVARTFRLLGLMPVAPVGTAAVAALTGTPLARTRRHLDDLVARHLLEETGVHRYEIHDLLRAYARERAAAEETAGERHACAARLTSWYLHGADPAGAPAGCPGADGGGAG</sequence>
<dbReference type="InterPro" id="IPR042197">
    <property type="entry name" value="Apaf_helical"/>
</dbReference>
<evidence type="ECO:0000313" key="3">
    <source>
        <dbReference type="Proteomes" id="UP000501179"/>
    </source>
</evidence>
<dbReference type="GO" id="GO:0043531">
    <property type="term" value="F:ADP binding"/>
    <property type="evidence" value="ECO:0007669"/>
    <property type="project" value="InterPro"/>
</dbReference>
<dbReference type="GO" id="GO:0003677">
    <property type="term" value="F:DNA binding"/>
    <property type="evidence" value="ECO:0007669"/>
    <property type="project" value="InterPro"/>
</dbReference>
<dbReference type="CDD" id="cd00093">
    <property type="entry name" value="HTH_XRE"/>
    <property type="match status" value="1"/>
</dbReference>
<dbReference type="SUPFAM" id="SSF52540">
    <property type="entry name" value="P-loop containing nucleoside triphosphate hydrolases"/>
    <property type="match status" value="1"/>
</dbReference>
<feature type="domain" description="HTH cro/C1-type" evidence="1">
    <location>
        <begin position="8"/>
        <end position="63"/>
    </location>
</feature>
<dbReference type="SMART" id="SM00530">
    <property type="entry name" value="HTH_XRE"/>
    <property type="match status" value="1"/>
</dbReference>
<accession>A0A6G9H4A4</accession>
<dbReference type="InterPro" id="IPR010982">
    <property type="entry name" value="Lambda_DNA-bd_dom_sf"/>
</dbReference>
<dbReference type="InterPro" id="IPR027417">
    <property type="entry name" value="P-loop_NTPase"/>
</dbReference>
<dbReference type="Gene3D" id="1.10.260.40">
    <property type="entry name" value="lambda repressor-like DNA-binding domains"/>
    <property type="match status" value="1"/>
</dbReference>
<dbReference type="Pfam" id="PF13560">
    <property type="entry name" value="HTH_31"/>
    <property type="match status" value="1"/>
</dbReference>
<dbReference type="Gene3D" id="1.10.10.10">
    <property type="entry name" value="Winged helix-like DNA-binding domain superfamily/Winged helix DNA-binding domain"/>
    <property type="match status" value="1"/>
</dbReference>
<dbReference type="EMBL" id="CP050177">
    <property type="protein sequence ID" value="QIQ04947.1"/>
    <property type="molecule type" value="Genomic_DNA"/>
</dbReference>
<dbReference type="AlphaFoldDB" id="A0A6G9H4A4"/>
<dbReference type="SUPFAM" id="SSF47413">
    <property type="entry name" value="lambda repressor-like DNA-binding domains"/>
    <property type="match status" value="1"/>
</dbReference>
<dbReference type="Gene3D" id="3.40.50.300">
    <property type="entry name" value="P-loop containing nucleotide triphosphate hydrolases"/>
    <property type="match status" value="1"/>
</dbReference>
<gene>
    <name evidence="2" type="ORF">HA039_24090</name>
</gene>
<dbReference type="InterPro" id="IPR001387">
    <property type="entry name" value="Cro/C1-type_HTH"/>
</dbReference>
<keyword evidence="3" id="KW-1185">Reference proteome</keyword>
<dbReference type="KEGG" id="slia:HA039_24090"/>
<dbReference type="Gene3D" id="1.10.8.430">
    <property type="entry name" value="Helical domain of apoptotic protease-activating factors"/>
    <property type="match status" value="1"/>
</dbReference>
<proteinExistence type="predicted"/>